<name>A0A5B9MMU5_9BACT</name>
<feature type="compositionally biased region" description="Basic and acidic residues" evidence="1">
    <location>
        <begin position="18"/>
        <end position="30"/>
    </location>
</feature>
<protein>
    <submittedName>
        <fullName evidence="2">Uncharacterized protein</fullName>
    </submittedName>
</protein>
<dbReference type="AlphaFoldDB" id="A0A5B9MMU5"/>
<dbReference type="Proteomes" id="UP000321353">
    <property type="component" value="Chromosome"/>
</dbReference>
<evidence type="ECO:0000313" key="3">
    <source>
        <dbReference type="Proteomes" id="UP000321353"/>
    </source>
</evidence>
<dbReference type="EMBL" id="CP036264">
    <property type="protein sequence ID" value="QEG01720.1"/>
    <property type="molecule type" value="Genomic_DNA"/>
</dbReference>
<gene>
    <name evidence="2" type="ORF">Mal15_57990</name>
</gene>
<feature type="region of interest" description="Disordered" evidence="1">
    <location>
        <begin position="1"/>
        <end position="33"/>
    </location>
</feature>
<reference evidence="2 3" key="1">
    <citation type="submission" date="2019-02" db="EMBL/GenBank/DDBJ databases">
        <title>Planctomycetal bacteria perform biofilm scaping via a novel small molecule.</title>
        <authorList>
            <person name="Jeske O."/>
            <person name="Boedeker C."/>
            <person name="Wiegand S."/>
            <person name="Breitling P."/>
            <person name="Kallscheuer N."/>
            <person name="Jogler M."/>
            <person name="Rohde M."/>
            <person name="Petersen J."/>
            <person name="Medema M.H."/>
            <person name="Surup F."/>
            <person name="Jogler C."/>
        </authorList>
    </citation>
    <scope>NUCLEOTIDE SEQUENCE [LARGE SCALE GENOMIC DNA]</scope>
    <source>
        <strain evidence="2 3">Mal15</strain>
    </source>
</reference>
<keyword evidence="3" id="KW-1185">Reference proteome</keyword>
<evidence type="ECO:0000313" key="2">
    <source>
        <dbReference type="EMBL" id="QEG01720.1"/>
    </source>
</evidence>
<organism evidence="2 3">
    <name type="scientific">Stieleria maiorica</name>
    <dbReference type="NCBI Taxonomy" id="2795974"/>
    <lineage>
        <taxon>Bacteria</taxon>
        <taxon>Pseudomonadati</taxon>
        <taxon>Planctomycetota</taxon>
        <taxon>Planctomycetia</taxon>
        <taxon>Pirellulales</taxon>
        <taxon>Pirellulaceae</taxon>
        <taxon>Stieleria</taxon>
    </lineage>
</organism>
<feature type="region of interest" description="Disordered" evidence="1">
    <location>
        <begin position="188"/>
        <end position="218"/>
    </location>
</feature>
<evidence type="ECO:0000256" key="1">
    <source>
        <dbReference type="SAM" id="MobiDB-lite"/>
    </source>
</evidence>
<dbReference type="KEGG" id="smam:Mal15_57990"/>
<proteinExistence type="predicted"/>
<accession>A0A5B9MMU5</accession>
<sequence length="218" mass="23767">MGVVSGGNPGATLAGRRNRFDRAGGDKKWGDASAKFRASGNGWRIYRHRKRWSVGKPSNRRFPKQVVSIVGRPSDGRFCGTLAALGRPTSTSECAENADFAGILVPEPPGRAGGGLSHSSVRTVMIGRVVPRKMAALTVEHAFICGFFRSNYTRLSFLDRPPGRGATCHFALFFGRFFEPEIARPTTRLSTPPAGLPHQASARRTQQRPHEGLVYDFA</sequence>
<feature type="compositionally biased region" description="Basic and acidic residues" evidence="1">
    <location>
        <begin position="208"/>
        <end position="218"/>
    </location>
</feature>